<comment type="caution">
    <text evidence="4">The sequence shown here is derived from an EMBL/GenBank/DDBJ whole genome shotgun (WGS) entry which is preliminary data.</text>
</comment>
<name>A0A9D1PCF6_9FIRM</name>
<organism evidence="4 5">
    <name type="scientific">Candidatus Blautia stercorigallinarum</name>
    <dbReference type="NCBI Taxonomy" id="2838501"/>
    <lineage>
        <taxon>Bacteria</taxon>
        <taxon>Bacillati</taxon>
        <taxon>Bacillota</taxon>
        <taxon>Clostridia</taxon>
        <taxon>Lachnospirales</taxon>
        <taxon>Lachnospiraceae</taxon>
        <taxon>Blautia</taxon>
    </lineage>
</organism>
<feature type="compositionally biased region" description="Polar residues" evidence="1">
    <location>
        <begin position="122"/>
        <end position="145"/>
    </location>
</feature>
<feature type="compositionally biased region" description="Low complexity" evidence="1">
    <location>
        <begin position="146"/>
        <end position="171"/>
    </location>
</feature>
<dbReference type="Pfam" id="PF03413">
    <property type="entry name" value="PepSY"/>
    <property type="match status" value="2"/>
</dbReference>
<feature type="domain" description="PepSY" evidence="3">
    <location>
        <begin position="30"/>
        <end position="91"/>
    </location>
</feature>
<feature type="chain" id="PRO_5039569155" evidence="2">
    <location>
        <begin position="22"/>
        <end position="236"/>
    </location>
</feature>
<proteinExistence type="predicted"/>
<dbReference type="InterPro" id="IPR025711">
    <property type="entry name" value="PepSY"/>
</dbReference>
<reference evidence="4" key="2">
    <citation type="submission" date="2021-04" db="EMBL/GenBank/DDBJ databases">
        <authorList>
            <person name="Gilroy R."/>
        </authorList>
    </citation>
    <scope>NUCLEOTIDE SEQUENCE</scope>
    <source>
        <strain evidence="4">CHK195-9823</strain>
    </source>
</reference>
<protein>
    <submittedName>
        <fullName evidence="4">PepSY domain-containing protein</fullName>
    </submittedName>
</protein>
<evidence type="ECO:0000259" key="3">
    <source>
        <dbReference type="Pfam" id="PF03413"/>
    </source>
</evidence>
<dbReference type="AlphaFoldDB" id="A0A9D1PCF6"/>
<sequence length="236" mass="24951">MMKKYIALTVLTITLAGGILAGCGSGKDIGQDAAKEAAFADAQVSEGDTTRLRVTKDRDDGRQIYEVEFTAGNREYSYDIDASDGSILSTETEELQGSTGNSQGSASNNTTGNTANAASGTEQGASQDGSAQQTQDASKNAGSQDAQNGQSTQNTQTQNNQTGQNSGANVAVSEADARAAALARVSGATDTDIKIELDFDDGQYIYEGDIIYDGKEYEFEIDANTGNFLKWSEERW</sequence>
<dbReference type="Proteomes" id="UP000886814">
    <property type="component" value="Unassembled WGS sequence"/>
</dbReference>
<keyword evidence="2" id="KW-0732">Signal</keyword>
<feature type="signal peptide" evidence="2">
    <location>
        <begin position="1"/>
        <end position="21"/>
    </location>
</feature>
<evidence type="ECO:0000313" key="5">
    <source>
        <dbReference type="Proteomes" id="UP000886814"/>
    </source>
</evidence>
<evidence type="ECO:0000256" key="2">
    <source>
        <dbReference type="SAM" id="SignalP"/>
    </source>
</evidence>
<accession>A0A9D1PCF6</accession>
<evidence type="ECO:0000313" key="4">
    <source>
        <dbReference type="EMBL" id="HIV38690.1"/>
    </source>
</evidence>
<dbReference type="PROSITE" id="PS51257">
    <property type="entry name" value="PROKAR_LIPOPROTEIN"/>
    <property type="match status" value="1"/>
</dbReference>
<dbReference type="EMBL" id="DXIQ01000039">
    <property type="protein sequence ID" value="HIV38690.1"/>
    <property type="molecule type" value="Genomic_DNA"/>
</dbReference>
<feature type="region of interest" description="Disordered" evidence="1">
    <location>
        <begin position="91"/>
        <end position="171"/>
    </location>
</feature>
<evidence type="ECO:0000256" key="1">
    <source>
        <dbReference type="SAM" id="MobiDB-lite"/>
    </source>
</evidence>
<feature type="compositionally biased region" description="Low complexity" evidence="1">
    <location>
        <begin position="96"/>
        <end position="121"/>
    </location>
</feature>
<reference evidence="4" key="1">
    <citation type="journal article" date="2021" name="PeerJ">
        <title>Extensive microbial diversity within the chicken gut microbiome revealed by metagenomics and culture.</title>
        <authorList>
            <person name="Gilroy R."/>
            <person name="Ravi A."/>
            <person name="Getino M."/>
            <person name="Pursley I."/>
            <person name="Horton D.L."/>
            <person name="Alikhan N.F."/>
            <person name="Baker D."/>
            <person name="Gharbi K."/>
            <person name="Hall N."/>
            <person name="Watson M."/>
            <person name="Adriaenssens E.M."/>
            <person name="Foster-Nyarko E."/>
            <person name="Jarju S."/>
            <person name="Secka A."/>
            <person name="Antonio M."/>
            <person name="Oren A."/>
            <person name="Chaudhuri R.R."/>
            <person name="La Ragione R."/>
            <person name="Hildebrand F."/>
            <person name="Pallen M.J."/>
        </authorList>
    </citation>
    <scope>NUCLEOTIDE SEQUENCE</scope>
    <source>
        <strain evidence="4">CHK195-9823</strain>
    </source>
</reference>
<dbReference type="Gene3D" id="3.10.450.40">
    <property type="match status" value="2"/>
</dbReference>
<feature type="domain" description="PepSY" evidence="3">
    <location>
        <begin position="172"/>
        <end position="230"/>
    </location>
</feature>
<gene>
    <name evidence="4" type="ORF">H9747_06775</name>
</gene>